<gene>
    <name evidence="3" type="ORF">INQ41_06030</name>
</gene>
<organism evidence="3 4">
    <name type="scientific">Novilysobacter ciconiae</name>
    <dbReference type="NCBI Taxonomy" id="2781022"/>
    <lineage>
        <taxon>Bacteria</taxon>
        <taxon>Pseudomonadati</taxon>
        <taxon>Pseudomonadota</taxon>
        <taxon>Gammaproteobacteria</taxon>
        <taxon>Lysobacterales</taxon>
        <taxon>Lysobacteraceae</taxon>
        <taxon>Novilysobacter</taxon>
    </lineage>
</organism>
<dbReference type="PRINTS" id="PR01438">
    <property type="entry name" value="UNVRSLSTRESS"/>
</dbReference>
<accession>A0A7S6UHU1</accession>
<dbReference type="Gene3D" id="3.40.50.620">
    <property type="entry name" value="HUPs"/>
    <property type="match status" value="1"/>
</dbReference>
<dbReference type="InterPro" id="IPR006016">
    <property type="entry name" value="UspA"/>
</dbReference>
<comment type="similarity">
    <text evidence="1">Belongs to the universal stress protein A family.</text>
</comment>
<reference evidence="3 4" key="1">
    <citation type="submission" date="2020-10" db="EMBL/GenBank/DDBJ databases">
        <title>complete genome sequencing of Lysobacter sp. H21R20.</title>
        <authorList>
            <person name="Bae J.-W."/>
            <person name="Lee S.-Y."/>
        </authorList>
    </citation>
    <scope>NUCLEOTIDE SEQUENCE [LARGE SCALE GENOMIC DNA]</scope>
    <source>
        <strain evidence="3 4">H21R20</strain>
    </source>
</reference>
<dbReference type="InterPro" id="IPR014729">
    <property type="entry name" value="Rossmann-like_a/b/a_fold"/>
</dbReference>
<dbReference type="PANTHER" id="PTHR46268:SF15">
    <property type="entry name" value="UNIVERSAL STRESS PROTEIN HP_0031"/>
    <property type="match status" value="1"/>
</dbReference>
<name>A0A7S6UHU1_9GAMM</name>
<dbReference type="RefSeq" id="WP_193987001.1">
    <property type="nucleotide sequence ID" value="NZ_CP063656.1"/>
</dbReference>
<dbReference type="Pfam" id="PF00582">
    <property type="entry name" value="Usp"/>
    <property type="match status" value="1"/>
</dbReference>
<evidence type="ECO:0000313" key="4">
    <source>
        <dbReference type="Proteomes" id="UP000594059"/>
    </source>
</evidence>
<keyword evidence="4" id="KW-1185">Reference proteome</keyword>
<dbReference type="InterPro" id="IPR006015">
    <property type="entry name" value="Universal_stress_UspA"/>
</dbReference>
<feature type="domain" description="UspA" evidence="2">
    <location>
        <begin position="2"/>
        <end position="140"/>
    </location>
</feature>
<dbReference type="SUPFAM" id="SSF52402">
    <property type="entry name" value="Adenine nucleotide alpha hydrolases-like"/>
    <property type="match status" value="1"/>
</dbReference>
<proteinExistence type="inferred from homology"/>
<protein>
    <submittedName>
        <fullName evidence="3">Universal stress protein</fullName>
    </submittedName>
</protein>
<dbReference type="EMBL" id="CP063656">
    <property type="protein sequence ID" value="QOW20562.1"/>
    <property type="molecule type" value="Genomic_DNA"/>
</dbReference>
<dbReference type="PANTHER" id="PTHR46268">
    <property type="entry name" value="STRESS RESPONSE PROTEIN NHAX"/>
    <property type="match status" value="1"/>
</dbReference>
<dbReference type="KEGG" id="lcic:INQ41_06030"/>
<dbReference type="AlphaFoldDB" id="A0A7S6UHU1"/>
<sequence>MKILLAVDGSENSTRAANFVAKLAKSLATPAQIILLHADVPLLAGVKEALGTQGTLDYHADNSRYALKDARAVLGDAGLEFEARAVVEDADKAIVEIAANDAVDLVVMGSRGRSALRGFLLGSTATKVIAQAGVPVTVVR</sequence>
<evidence type="ECO:0000259" key="2">
    <source>
        <dbReference type="Pfam" id="PF00582"/>
    </source>
</evidence>
<dbReference type="CDD" id="cd00293">
    <property type="entry name" value="USP-like"/>
    <property type="match status" value="1"/>
</dbReference>
<evidence type="ECO:0000313" key="3">
    <source>
        <dbReference type="EMBL" id="QOW20562.1"/>
    </source>
</evidence>
<evidence type="ECO:0000256" key="1">
    <source>
        <dbReference type="ARBA" id="ARBA00008791"/>
    </source>
</evidence>
<dbReference type="Proteomes" id="UP000594059">
    <property type="component" value="Chromosome"/>
</dbReference>